<comment type="catalytic activity">
    <reaction evidence="6">
        <text>RNA(n+1) + phosphate = RNA(n) + a ribonucleoside 5'-diphosphate</text>
        <dbReference type="Rhea" id="RHEA:22096"/>
        <dbReference type="Rhea" id="RHEA-COMP:14527"/>
        <dbReference type="Rhea" id="RHEA-COMP:17342"/>
        <dbReference type="ChEBI" id="CHEBI:43474"/>
        <dbReference type="ChEBI" id="CHEBI:57930"/>
        <dbReference type="ChEBI" id="CHEBI:140395"/>
        <dbReference type="EC" id="2.7.7.8"/>
    </reaction>
</comment>
<dbReference type="PANTHER" id="PTHR11252">
    <property type="entry name" value="POLYRIBONUCLEOTIDE NUCLEOTIDYLTRANSFERASE"/>
    <property type="match status" value="1"/>
</dbReference>
<dbReference type="GO" id="GO:0006396">
    <property type="term" value="P:RNA processing"/>
    <property type="evidence" value="ECO:0007669"/>
    <property type="project" value="InterPro"/>
</dbReference>
<dbReference type="SUPFAM" id="SSF50249">
    <property type="entry name" value="Nucleic acid-binding proteins"/>
    <property type="match status" value="1"/>
</dbReference>
<evidence type="ECO:0000313" key="8">
    <source>
        <dbReference type="EMBL" id="PIS14110.1"/>
    </source>
</evidence>
<name>A0A2H0WN87_9BACT</name>
<comment type="cofactor">
    <cofactor evidence="6">
        <name>Mg(2+)</name>
        <dbReference type="ChEBI" id="CHEBI:18420"/>
    </cofactor>
</comment>
<dbReference type="SUPFAM" id="SSF55666">
    <property type="entry name" value="Ribonuclease PH domain 2-like"/>
    <property type="match status" value="2"/>
</dbReference>
<dbReference type="GO" id="GO:0006402">
    <property type="term" value="P:mRNA catabolic process"/>
    <property type="evidence" value="ECO:0007669"/>
    <property type="project" value="UniProtKB-UniRule"/>
</dbReference>
<dbReference type="GO" id="GO:0005829">
    <property type="term" value="C:cytosol"/>
    <property type="evidence" value="ECO:0007669"/>
    <property type="project" value="TreeGrafter"/>
</dbReference>
<comment type="function">
    <text evidence="6">Involved in mRNA degradation. Catalyzes the phosphorolysis of single-stranded polyribonucleotides processively in the 3'- to 5'-direction.</text>
</comment>
<evidence type="ECO:0000256" key="3">
    <source>
        <dbReference type="ARBA" id="ARBA00022679"/>
    </source>
</evidence>
<evidence type="ECO:0000256" key="4">
    <source>
        <dbReference type="ARBA" id="ARBA00022695"/>
    </source>
</evidence>
<dbReference type="InterPro" id="IPR020568">
    <property type="entry name" value="Ribosomal_Su5_D2-typ_SF"/>
</dbReference>
<protein>
    <recommendedName>
        <fullName evidence="6">Polyribonucleotide nucleotidyltransferase</fullName>
        <ecNumber evidence="6">2.7.7.8</ecNumber>
    </recommendedName>
    <alternativeName>
        <fullName evidence="6">Polynucleotide phosphorylase</fullName>
        <shortName evidence="6">PNPase</shortName>
    </alternativeName>
</protein>
<dbReference type="SUPFAM" id="SSF54211">
    <property type="entry name" value="Ribosomal protein S5 domain 2-like"/>
    <property type="match status" value="2"/>
</dbReference>
<keyword evidence="2 6" id="KW-0963">Cytoplasm</keyword>
<dbReference type="InterPro" id="IPR015847">
    <property type="entry name" value="ExoRNase_PH_dom2"/>
</dbReference>
<dbReference type="InterPro" id="IPR001247">
    <property type="entry name" value="ExoRNase_PH_dom1"/>
</dbReference>
<evidence type="ECO:0000256" key="1">
    <source>
        <dbReference type="ARBA" id="ARBA00007404"/>
    </source>
</evidence>
<evidence type="ECO:0000256" key="5">
    <source>
        <dbReference type="ARBA" id="ARBA00022884"/>
    </source>
</evidence>
<dbReference type="CDD" id="cd02393">
    <property type="entry name" value="KH-I_PNPase"/>
    <property type="match status" value="1"/>
</dbReference>
<dbReference type="CDD" id="cd04472">
    <property type="entry name" value="S1_PNPase"/>
    <property type="match status" value="1"/>
</dbReference>
<dbReference type="InterPro" id="IPR012340">
    <property type="entry name" value="NA-bd_OB-fold"/>
</dbReference>
<dbReference type="Pfam" id="PF03726">
    <property type="entry name" value="PNPase"/>
    <property type="match status" value="1"/>
</dbReference>
<evidence type="ECO:0000256" key="6">
    <source>
        <dbReference type="HAMAP-Rule" id="MF_01595"/>
    </source>
</evidence>
<dbReference type="PROSITE" id="PS50126">
    <property type="entry name" value="S1"/>
    <property type="match status" value="1"/>
</dbReference>
<dbReference type="EMBL" id="PEZJ01000008">
    <property type="protein sequence ID" value="PIS14110.1"/>
    <property type="molecule type" value="Genomic_DNA"/>
</dbReference>
<evidence type="ECO:0000313" key="9">
    <source>
        <dbReference type="Proteomes" id="UP000230033"/>
    </source>
</evidence>
<dbReference type="InterPro" id="IPR004087">
    <property type="entry name" value="KH_dom"/>
</dbReference>
<reference evidence="9" key="1">
    <citation type="submission" date="2017-09" db="EMBL/GenBank/DDBJ databases">
        <title>Depth-based differentiation of microbial function through sediment-hosted aquifers and enrichment of novel symbionts in the deep terrestrial subsurface.</title>
        <authorList>
            <person name="Probst A.J."/>
            <person name="Ladd B."/>
            <person name="Jarett J.K."/>
            <person name="Geller-Mcgrath D.E."/>
            <person name="Sieber C.M.K."/>
            <person name="Emerson J.B."/>
            <person name="Anantharaman K."/>
            <person name="Thomas B.C."/>
            <person name="Malmstrom R."/>
            <person name="Stieglmeier M."/>
            <person name="Klingl A."/>
            <person name="Woyke T."/>
            <person name="Ryan C.M."/>
            <person name="Banfield J.F."/>
        </authorList>
    </citation>
    <scope>NUCLEOTIDE SEQUENCE [LARGE SCALE GENOMIC DNA]</scope>
</reference>
<keyword evidence="6" id="KW-0479">Metal-binding</keyword>
<dbReference type="PIRSF" id="PIRSF005499">
    <property type="entry name" value="PNPase"/>
    <property type="match status" value="1"/>
</dbReference>
<dbReference type="NCBIfam" id="TIGR03591">
    <property type="entry name" value="polynuc_phos"/>
    <property type="match status" value="1"/>
</dbReference>
<dbReference type="Proteomes" id="UP000230033">
    <property type="component" value="Unassembled WGS sequence"/>
</dbReference>
<dbReference type="GO" id="GO:0003729">
    <property type="term" value="F:mRNA binding"/>
    <property type="evidence" value="ECO:0007669"/>
    <property type="project" value="UniProtKB-ARBA"/>
</dbReference>
<dbReference type="Gene3D" id="3.30.1370.10">
    <property type="entry name" value="K Homology domain, type 1"/>
    <property type="match status" value="1"/>
</dbReference>
<dbReference type="InterPro" id="IPR027408">
    <property type="entry name" value="PNPase/RNase_PH_dom_sf"/>
</dbReference>
<dbReference type="GO" id="GO:0004654">
    <property type="term" value="F:polyribonucleotide nucleotidyltransferase activity"/>
    <property type="evidence" value="ECO:0007669"/>
    <property type="project" value="UniProtKB-UniRule"/>
</dbReference>
<feature type="binding site" evidence="6">
    <location>
        <position position="488"/>
    </location>
    <ligand>
        <name>Mg(2+)</name>
        <dbReference type="ChEBI" id="CHEBI:18420"/>
    </ligand>
</feature>
<dbReference type="InterPro" id="IPR036612">
    <property type="entry name" value="KH_dom_type_1_sf"/>
</dbReference>
<gene>
    <name evidence="6" type="primary">pnp</name>
    <name evidence="8" type="ORF">COT65_00610</name>
</gene>
<dbReference type="EC" id="2.7.7.8" evidence="6"/>
<keyword evidence="6" id="KW-0460">Magnesium</keyword>
<dbReference type="PANTHER" id="PTHR11252:SF0">
    <property type="entry name" value="POLYRIBONUCLEOTIDE NUCLEOTIDYLTRANSFERASE 1, MITOCHONDRIAL"/>
    <property type="match status" value="1"/>
</dbReference>
<dbReference type="Pfam" id="PF03725">
    <property type="entry name" value="RNase_PH_C"/>
    <property type="match status" value="2"/>
</dbReference>
<dbReference type="InterPro" id="IPR003029">
    <property type="entry name" value="S1_domain"/>
</dbReference>
<dbReference type="GO" id="GO:0000287">
    <property type="term" value="F:magnesium ion binding"/>
    <property type="evidence" value="ECO:0007669"/>
    <property type="project" value="UniProtKB-UniRule"/>
</dbReference>
<organism evidence="8 9">
    <name type="scientific">Candidatus Shapirobacteria bacterium CG09_land_8_20_14_0_10_47_13</name>
    <dbReference type="NCBI Taxonomy" id="1974481"/>
    <lineage>
        <taxon>Bacteria</taxon>
        <taxon>Candidatus Shapironibacteriota</taxon>
    </lineage>
</organism>
<keyword evidence="5 6" id="KW-0694">RNA-binding</keyword>
<keyword evidence="3 6" id="KW-0808">Transferase</keyword>
<sequence length="690" mass="74388">MKIISKSIDIGGGKLTLEVGRFASQANAAVLARLGDTMVLATVVAGPVQESLDYFPLGVEYAERLYAGGRIKGSRWVKREGKPSDEAILTARLIDRSIRPLFPKAYKNEVQVIVTVLSVDSENNPDMPALVATSAALSISDIPWGGPVGAVRVGFVPKNGDSAFIVNPTNQDLEYSQMDLIVSATDKAIVMIEGGLKEVPEEMIVKSVGFAQQEIAKIIKAIAELQTEVGLKKMPVKVATRDPKLVADLEKEARGEIKRIIEGFAGKNKAVRALDELKAMMAEKYETVAKKLVAEVVEETIKKVVREDLTKNNRRVDGRQPDEIRPLEMTVGILPRTHGSAMFKRGETQALTVTTLGSPSLGQLIESMEGEETKRYIHHYFMPPYSVGEVGRSGWPSRREIGHGALAERALEPVIPAADKFPYTIRVVSEIMSSNGSTSMASVCGSTLSLMDAGVPIKTPIAGIAMGKMGGVILTDISGLEDFNGDMDFKVAGSAEGVTAIQLDVKSLDLTLAALKEGLAKANKGRLFILGKMLEALPTSRAQLSKFAPKIVVVHVPVEKIGEVIGPGGKTIRKIISETGATVDVEDDGSVNVSAPDKAAVEKATTWIESLIKEVKPGEIYEGEVKRIQPFGAFVEILPGKEGLVHVSRMASTYVADPSAVVKLGQKVKVQVTEIDERKRINLSMVFDKK</sequence>
<accession>A0A2H0WN87</accession>
<dbReference type="FunFam" id="3.30.1370.10:FF:000001">
    <property type="entry name" value="Polyribonucleotide nucleotidyltransferase"/>
    <property type="match status" value="1"/>
</dbReference>
<dbReference type="Pfam" id="PF00575">
    <property type="entry name" value="S1"/>
    <property type="match status" value="1"/>
</dbReference>
<dbReference type="FunFam" id="2.40.50.140:FF:000051">
    <property type="entry name" value="RNA-binding transcriptional accessory protein"/>
    <property type="match status" value="1"/>
</dbReference>
<dbReference type="InterPro" id="IPR036345">
    <property type="entry name" value="ExoRNase_PH_dom2_sf"/>
</dbReference>
<dbReference type="Pfam" id="PF01138">
    <property type="entry name" value="RNase_PH"/>
    <property type="match status" value="2"/>
</dbReference>
<comment type="subcellular location">
    <subcellularLocation>
        <location evidence="6">Cytoplasm</location>
    </subcellularLocation>
</comment>
<dbReference type="CDD" id="cd11364">
    <property type="entry name" value="RNase_PH_PNPase_2"/>
    <property type="match status" value="1"/>
</dbReference>
<dbReference type="GO" id="GO:0000175">
    <property type="term" value="F:3'-5'-RNA exonuclease activity"/>
    <property type="evidence" value="ECO:0007669"/>
    <property type="project" value="TreeGrafter"/>
</dbReference>
<dbReference type="FunFam" id="3.30.230.70:FF:000001">
    <property type="entry name" value="Polyribonucleotide nucleotidyltransferase"/>
    <property type="match status" value="1"/>
</dbReference>
<dbReference type="SUPFAM" id="SSF54791">
    <property type="entry name" value="Eukaryotic type KH-domain (KH-domain type I)"/>
    <property type="match status" value="1"/>
</dbReference>
<dbReference type="AlphaFoldDB" id="A0A2H0WN87"/>
<dbReference type="HAMAP" id="MF_01595">
    <property type="entry name" value="PNPase"/>
    <property type="match status" value="1"/>
</dbReference>
<dbReference type="Gene3D" id="2.40.50.140">
    <property type="entry name" value="Nucleic acid-binding proteins"/>
    <property type="match status" value="1"/>
</dbReference>
<proteinExistence type="inferred from homology"/>
<feature type="domain" description="S1 motif" evidence="7">
    <location>
        <begin position="618"/>
        <end position="686"/>
    </location>
</feature>
<feature type="binding site" evidence="6">
    <location>
        <position position="482"/>
    </location>
    <ligand>
        <name>Mg(2+)</name>
        <dbReference type="ChEBI" id="CHEBI:18420"/>
    </ligand>
</feature>
<comment type="caution">
    <text evidence="8">The sequence shown here is derived from an EMBL/GenBank/DDBJ whole genome shotgun (WGS) entry which is preliminary data.</text>
</comment>
<keyword evidence="4 6" id="KW-0548">Nucleotidyltransferase</keyword>
<dbReference type="NCBIfam" id="NF008805">
    <property type="entry name" value="PRK11824.1"/>
    <property type="match status" value="1"/>
</dbReference>
<comment type="similarity">
    <text evidence="1 6">Belongs to the polyribonucleotide nucleotidyltransferase family.</text>
</comment>
<dbReference type="InterPro" id="IPR015848">
    <property type="entry name" value="PNPase_PH_RNA-bd_bac/org-type"/>
</dbReference>
<dbReference type="InterPro" id="IPR004088">
    <property type="entry name" value="KH_dom_type_1"/>
</dbReference>
<dbReference type="Gene3D" id="3.30.230.70">
    <property type="entry name" value="GHMP Kinase, N-terminal domain"/>
    <property type="match status" value="2"/>
</dbReference>
<evidence type="ECO:0000256" key="2">
    <source>
        <dbReference type="ARBA" id="ARBA00022490"/>
    </source>
</evidence>
<dbReference type="SMART" id="SM00322">
    <property type="entry name" value="KH"/>
    <property type="match status" value="1"/>
</dbReference>
<dbReference type="SMART" id="SM00316">
    <property type="entry name" value="S1"/>
    <property type="match status" value="1"/>
</dbReference>
<dbReference type="Pfam" id="PF00013">
    <property type="entry name" value="KH_1"/>
    <property type="match status" value="1"/>
</dbReference>
<dbReference type="InterPro" id="IPR012162">
    <property type="entry name" value="PNPase"/>
</dbReference>
<evidence type="ECO:0000259" key="7">
    <source>
        <dbReference type="PROSITE" id="PS50126"/>
    </source>
</evidence>
<dbReference type="PROSITE" id="PS50084">
    <property type="entry name" value="KH_TYPE_1"/>
    <property type="match status" value="1"/>
</dbReference>